<organism evidence="2">
    <name type="scientific">Billgrantia gudaonensis</name>
    <dbReference type="NCBI Taxonomy" id="376427"/>
    <lineage>
        <taxon>Bacteria</taxon>
        <taxon>Pseudomonadati</taxon>
        <taxon>Pseudomonadota</taxon>
        <taxon>Gammaproteobacteria</taxon>
        <taxon>Oceanospirillales</taxon>
        <taxon>Halomonadaceae</taxon>
        <taxon>Billgrantia</taxon>
    </lineage>
</organism>
<evidence type="ECO:0000313" key="2">
    <source>
        <dbReference type="EMBL" id="RUA22363.1"/>
    </source>
</evidence>
<gene>
    <name evidence="2" type="ORF">DSL92_06195</name>
</gene>
<feature type="compositionally biased region" description="Polar residues" evidence="1">
    <location>
        <begin position="15"/>
        <end position="30"/>
    </location>
</feature>
<sequence>MGNGLPPVQPIVLYNGSSAGRPRQTSTTWVQPEPPTFLRGYQPRLSYYLIDEGATVTRAPQKTR</sequence>
<protein>
    <submittedName>
        <fullName evidence="2">Uncharacterized protein</fullName>
    </submittedName>
</protein>
<feature type="region of interest" description="Disordered" evidence="1">
    <location>
        <begin position="1"/>
        <end position="35"/>
    </location>
</feature>
<name>A0A3S0QRN6_9GAMM</name>
<reference evidence="2" key="1">
    <citation type="submission" date="2018-12" db="EMBL/GenBank/DDBJ databases">
        <authorList>
            <person name="Jadhav K."/>
            <person name="Kushwaha B."/>
            <person name="Jadhav I."/>
        </authorList>
    </citation>
    <scope>NUCLEOTIDE SEQUENCE [LARGE SCALE GENOMIC DNA]</scope>
    <source>
        <strain evidence="2">SBS 10</strain>
    </source>
</reference>
<evidence type="ECO:0000256" key="1">
    <source>
        <dbReference type="SAM" id="MobiDB-lite"/>
    </source>
</evidence>
<proteinExistence type="predicted"/>
<dbReference type="AlphaFoldDB" id="A0A3S0QRN6"/>
<dbReference type="EMBL" id="RXHI01000018">
    <property type="protein sequence ID" value="RUA22363.1"/>
    <property type="molecule type" value="Genomic_DNA"/>
</dbReference>
<comment type="caution">
    <text evidence="2">The sequence shown here is derived from an EMBL/GenBank/DDBJ whole genome shotgun (WGS) entry which is preliminary data.</text>
</comment>
<accession>A0A3S0QRN6</accession>